<reference evidence="1" key="2">
    <citation type="journal article" date="2023" name="BMC Genomics">
        <title>Pest status, molecular evolution, and epigenetic factors derived from the genome assembly of Frankliniella fusca, a thysanopteran phytovirus vector.</title>
        <authorList>
            <person name="Catto M.A."/>
            <person name="Labadie P.E."/>
            <person name="Jacobson A.L."/>
            <person name="Kennedy G.G."/>
            <person name="Srinivasan R."/>
            <person name="Hunt B.G."/>
        </authorList>
    </citation>
    <scope>NUCLEOTIDE SEQUENCE</scope>
    <source>
        <strain evidence="1">PL_HMW_Pooled</strain>
    </source>
</reference>
<gene>
    <name evidence="1" type="ORF">KUF71_000069</name>
</gene>
<reference evidence="1" key="1">
    <citation type="submission" date="2021-07" db="EMBL/GenBank/DDBJ databases">
        <authorList>
            <person name="Catto M.A."/>
            <person name="Jacobson A."/>
            <person name="Kennedy G."/>
            <person name="Labadie P."/>
            <person name="Hunt B.G."/>
            <person name="Srinivasan R."/>
        </authorList>
    </citation>
    <scope>NUCLEOTIDE SEQUENCE</scope>
    <source>
        <strain evidence="1">PL_HMW_Pooled</strain>
        <tissue evidence="1">Head</tissue>
    </source>
</reference>
<sequence>MVLEKQNGNVTRGQVMNANYLTMRSTDSSSYCFQTSLISACKSRLQTTGITQSEYNSNLK</sequence>
<comment type="caution">
    <text evidence="1">The sequence shown here is derived from an EMBL/GenBank/DDBJ whole genome shotgun (WGS) entry which is preliminary data.</text>
</comment>
<dbReference type="AlphaFoldDB" id="A0AAE1GPK9"/>
<protein>
    <submittedName>
        <fullName evidence="1">Collagen alpha-1(I) chain</fullName>
    </submittedName>
</protein>
<dbReference type="GO" id="GO:0005581">
    <property type="term" value="C:collagen trimer"/>
    <property type="evidence" value="ECO:0007669"/>
    <property type="project" value="UniProtKB-KW"/>
</dbReference>
<evidence type="ECO:0000313" key="1">
    <source>
        <dbReference type="EMBL" id="KAK3907149.1"/>
    </source>
</evidence>
<keyword evidence="1" id="KW-0176">Collagen</keyword>
<evidence type="ECO:0000313" key="2">
    <source>
        <dbReference type="Proteomes" id="UP001219518"/>
    </source>
</evidence>
<dbReference type="Proteomes" id="UP001219518">
    <property type="component" value="Unassembled WGS sequence"/>
</dbReference>
<dbReference type="EMBL" id="JAHWGI010000001">
    <property type="protein sequence ID" value="KAK3907149.1"/>
    <property type="molecule type" value="Genomic_DNA"/>
</dbReference>
<organism evidence="1 2">
    <name type="scientific">Frankliniella fusca</name>
    <dbReference type="NCBI Taxonomy" id="407009"/>
    <lineage>
        <taxon>Eukaryota</taxon>
        <taxon>Metazoa</taxon>
        <taxon>Ecdysozoa</taxon>
        <taxon>Arthropoda</taxon>
        <taxon>Hexapoda</taxon>
        <taxon>Insecta</taxon>
        <taxon>Pterygota</taxon>
        <taxon>Neoptera</taxon>
        <taxon>Paraneoptera</taxon>
        <taxon>Thysanoptera</taxon>
        <taxon>Terebrantia</taxon>
        <taxon>Thripoidea</taxon>
        <taxon>Thripidae</taxon>
        <taxon>Frankliniella</taxon>
    </lineage>
</organism>
<accession>A0AAE1GPK9</accession>
<proteinExistence type="predicted"/>
<name>A0AAE1GPK9_9NEOP</name>
<keyword evidence="2" id="KW-1185">Reference proteome</keyword>